<dbReference type="SUPFAM" id="SSF56436">
    <property type="entry name" value="C-type lectin-like"/>
    <property type="match status" value="2"/>
</dbReference>
<evidence type="ECO:0000259" key="2">
    <source>
        <dbReference type="PROSITE" id="PS50041"/>
    </source>
</evidence>
<reference evidence="3 4" key="1">
    <citation type="submission" date="2024-05" db="EMBL/GenBank/DDBJ databases">
        <authorList>
            <person name="Wallberg A."/>
        </authorList>
    </citation>
    <scope>NUCLEOTIDE SEQUENCE [LARGE SCALE GENOMIC DNA]</scope>
</reference>
<feature type="domain" description="C-type lectin" evidence="2">
    <location>
        <begin position="185"/>
        <end position="285"/>
    </location>
</feature>
<dbReference type="InterPro" id="IPR050828">
    <property type="entry name" value="C-type_lectin/matrix_domain"/>
</dbReference>
<sequence>MCYKLCLLLLAVVRLAEPLSVEIIEKAENISVTSAYCEAPFEIVNNGCYYFSDVRLNFEDALQFCEVISQGNSIYEVSLVMLDYDREEDQAFLDAVAARNEIVWVGGKTEDGKLWNWIDGREIYLKAAFWDVGAPHNIGNLCVSAKSVTVLQQPHGRAYLYDHECSDTVNIVCQMIKCPPDFIKIGNHCYLQSWTIGAPDGNWQAARDYCQSLEVHEGFHGDLMVLGLQDQDDYHLLNNIVEGGHLITWIGAHQRDTQGSECSYQWVDGRELPIKSIYWRNDEPDCGGHDSVGIYHSSSVTRAYLFGGSGSVYAYSSARY</sequence>
<evidence type="ECO:0000313" key="4">
    <source>
        <dbReference type="Proteomes" id="UP001497623"/>
    </source>
</evidence>
<dbReference type="PROSITE" id="PS50041">
    <property type="entry name" value="C_TYPE_LECTIN_2"/>
    <property type="match status" value="2"/>
</dbReference>
<keyword evidence="1" id="KW-0732">Signal</keyword>
<name>A0AAV2SFB6_MEGNR</name>
<dbReference type="Proteomes" id="UP001497623">
    <property type="component" value="Unassembled WGS sequence"/>
</dbReference>
<dbReference type="PANTHER" id="PTHR45710">
    <property type="entry name" value="C-TYPE LECTIN DOMAIN-CONTAINING PROTEIN 180"/>
    <property type="match status" value="1"/>
</dbReference>
<gene>
    <name evidence="3" type="ORF">MNOR_LOCUS36038</name>
</gene>
<evidence type="ECO:0000256" key="1">
    <source>
        <dbReference type="SAM" id="SignalP"/>
    </source>
</evidence>
<dbReference type="InterPro" id="IPR001304">
    <property type="entry name" value="C-type_lectin-like"/>
</dbReference>
<accession>A0AAV2SFB6</accession>
<feature type="signal peptide" evidence="1">
    <location>
        <begin position="1"/>
        <end position="18"/>
    </location>
</feature>
<dbReference type="InterPro" id="IPR016186">
    <property type="entry name" value="C-type_lectin-like/link_sf"/>
</dbReference>
<feature type="domain" description="C-type lectin" evidence="2">
    <location>
        <begin position="44"/>
        <end position="174"/>
    </location>
</feature>
<dbReference type="Gene3D" id="3.10.100.10">
    <property type="entry name" value="Mannose-Binding Protein A, subunit A"/>
    <property type="match status" value="2"/>
</dbReference>
<proteinExistence type="predicted"/>
<dbReference type="AlphaFoldDB" id="A0AAV2SFB6"/>
<feature type="chain" id="PRO_5043618180" description="C-type lectin domain-containing protein" evidence="1">
    <location>
        <begin position="19"/>
        <end position="320"/>
    </location>
</feature>
<evidence type="ECO:0000313" key="3">
    <source>
        <dbReference type="EMBL" id="CAL4186275.1"/>
    </source>
</evidence>
<dbReference type="Pfam" id="PF00059">
    <property type="entry name" value="Lectin_C"/>
    <property type="match status" value="1"/>
</dbReference>
<keyword evidence="4" id="KW-1185">Reference proteome</keyword>
<dbReference type="PANTHER" id="PTHR45710:SF26">
    <property type="entry name" value="RH26557P"/>
    <property type="match status" value="1"/>
</dbReference>
<dbReference type="SMART" id="SM00034">
    <property type="entry name" value="CLECT"/>
    <property type="match status" value="2"/>
</dbReference>
<dbReference type="InterPro" id="IPR016187">
    <property type="entry name" value="CTDL_fold"/>
</dbReference>
<protein>
    <recommendedName>
        <fullName evidence="2">C-type lectin domain-containing protein</fullName>
    </recommendedName>
</protein>
<organism evidence="3 4">
    <name type="scientific">Meganyctiphanes norvegica</name>
    <name type="common">Northern krill</name>
    <name type="synonym">Thysanopoda norvegica</name>
    <dbReference type="NCBI Taxonomy" id="48144"/>
    <lineage>
        <taxon>Eukaryota</taxon>
        <taxon>Metazoa</taxon>
        <taxon>Ecdysozoa</taxon>
        <taxon>Arthropoda</taxon>
        <taxon>Crustacea</taxon>
        <taxon>Multicrustacea</taxon>
        <taxon>Malacostraca</taxon>
        <taxon>Eumalacostraca</taxon>
        <taxon>Eucarida</taxon>
        <taxon>Euphausiacea</taxon>
        <taxon>Euphausiidae</taxon>
        <taxon>Meganyctiphanes</taxon>
    </lineage>
</organism>
<dbReference type="EMBL" id="CAXKWB010063163">
    <property type="protein sequence ID" value="CAL4186275.1"/>
    <property type="molecule type" value="Genomic_DNA"/>
</dbReference>
<comment type="caution">
    <text evidence="3">The sequence shown here is derived from an EMBL/GenBank/DDBJ whole genome shotgun (WGS) entry which is preliminary data.</text>
</comment>